<evidence type="ECO:0000313" key="1">
    <source>
        <dbReference type="EMBL" id="EMB18019.1"/>
    </source>
</evidence>
<dbReference type="RefSeq" id="WP_008654803.1">
    <property type="nucleotide sequence ID" value="NZ_ANMO01000072.1"/>
</dbReference>
<reference evidence="1" key="1">
    <citation type="submission" date="2012-11" db="EMBL/GenBank/DDBJ databases">
        <title>Permanent draft genomes of Rhodopirellula europaea strain SH398 and 6C.</title>
        <authorList>
            <person name="Richter M."/>
            <person name="Richter-Heitmann T."/>
            <person name="Frank C."/>
            <person name="Harder J."/>
            <person name="Glockner F.O."/>
        </authorList>
    </citation>
    <scope>NUCLEOTIDE SEQUENCE</scope>
    <source>
        <strain evidence="1">6C</strain>
    </source>
</reference>
<sequence>MKSFAKKTWTIVLFNKATSELMQTDVETPPRKLPSETYTGPMTIERFRKVNEIKSLLTKKGIDLKGQKDCSLLRGVAG</sequence>
<evidence type="ECO:0000313" key="2">
    <source>
        <dbReference type="Proteomes" id="UP000011529"/>
    </source>
</evidence>
<dbReference type="EMBL" id="ANMO01000072">
    <property type="protein sequence ID" value="EMB18019.1"/>
    <property type="molecule type" value="Genomic_DNA"/>
</dbReference>
<proteinExistence type="predicted"/>
<protein>
    <submittedName>
        <fullName evidence="1">Uncharacterized protein</fullName>
    </submittedName>
</protein>
<organism evidence="1 2">
    <name type="scientific">Rhodopirellula europaea 6C</name>
    <dbReference type="NCBI Taxonomy" id="1263867"/>
    <lineage>
        <taxon>Bacteria</taxon>
        <taxon>Pseudomonadati</taxon>
        <taxon>Planctomycetota</taxon>
        <taxon>Planctomycetia</taxon>
        <taxon>Pirellulales</taxon>
        <taxon>Pirellulaceae</taxon>
        <taxon>Rhodopirellula</taxon>
    </lineage>
</organism>
<dbReference type="PATRIC" id="fig|1263867.3.peg.1334"/>
<reference evidence="1" key="2">
    <citation type="journal article" date="2013" name="Mar. Genomics">
        <title>Expression of sulfatases in Rhodopirellula baltica and the diversity of sulfatases in the genus Rhodopirellula.</title>
        <authorList>
            <person name="Wegner C.E."/>
            <person name="Richter-Heitmann T."/>
            <person name="Klindworth A."/>
            <person name="Klockow C."/>
            <person name="Richter M."/>
            <person name="Achstetter T."/>
            <person name="Glockner F.O."/>
            <person name="Harder J."/>
        </authorList>
    </citation>
    <scope>NUCLEOTIDE SEQUENCE [LARGE SCALE GENOMIC DNA]</scope>
    <source>
        <strain evidence="1">6C</strain>
    </source>
</reference>
<accession>M2B746</accession>
<comment type="caution">
    <text evidence="1">The sequence shown here is derived from an EMBL/GenBank/DDBJ whole genome shotgun (WGS) entry which is preliminary data.</text>
</comment>
<dbReference type="AlphaFoldDB" id="M2B746"/>
<gene>
    <name evidence="1" type="ORF">RE6C_01263</name>
</gene>
<keyword evidence="2" id="KW-1185">Reference proteome</keyword>
<name>M2B746_9BACT</name>
<dbReference type="Proteomes" id="UP000011529">
    <property type="component" value="Unassembled WGS sequence"/>
</dbReference>